<keyword evidence="3 7" id="KW-1133">Transmembrane helix</keyword>
<evidence type="ECO:0000256" key="2">
    <source>
        <dbReference type="ARBA" id="ARBA00022692"/>
    </source>
</evidence>
<evidence type="ECO:0000256" key="4">
    <source>
        <dbReference type="ARBA" id="ARBA00023128"/>
    </source>
</evidence>
<keyword evidence="6" id="KW-0066">ATP synthesis</keyword>
<dbReference type="Pfam" id="PF02326">
    <property type="entry name" value="YMF19"/>
    <property type="match status" value="1"/>
</dbReference>
<dbReference type="EMBL" id="MT588076">
    <property type="protein sequence ID" value="QKZ95184.1"/>
    <property type="molecule type" value="Genomic_DNA"/>
</dbReference>
<evidence type="ECO:0000259" key="8">
    <source>
        <dbReference type="Pfam" id="PF02326"/>
    </source>
</evidence>
<sequence>MPQLDRVIIFGQIFWLFFTFLIAYIVYTHFVLSNLLKNFFLVRWWKLRKDTTQVVLKQRLTNFFLINWNIQMLRKIYVTIKSILISLSRKLIQTNFNKSKLVLNDINSLVIKISLETALYSSKSITKSGIYSHWT</sequence>
<feature type="transmembrane region" description="Helical" evidence="7">
    <location>
        <begin position="12"/>
        <end position="36"/>
    </location>
</feature>
<evidence type="ECO:0000256" key="3">
    <source>
        <dbReference type="ARBA" id="ARBA00022989"/>
    </source>
</evidence>
<dbReference type="GO" id="GO:0006754">
    <property type="term" value="P:ATP biosynthetic process"/>
    <property type="evidence" value="ECO:0007669"/>
    <property type="project" value="UniProtKB-KW"/>
</dbReference>
<name>A0A7D5DN36_9RHOD</name>
<keyword evidence="5 7" id="KW-0472">Membrane</keyword>
<dbReference type="GO" id="GO:0031966">
    <property type="term" value="C:mitochondrial membrane"/>
    <property type="evidence" value="ECO:0007669"/>
    <property type="project" value="UniProtKB-SubCell"/>
</dbReference>
<proteinExistence type="predicted"/>
<keyword evidence="4 9" id="KW-0496">Mitochondrion</keyword>
<evidence type="ECO:0000256" key="5">
    <source>
        <dbReference type="ARBA" id="ARBA00023136"/>
    </source>
</evidence>
<protein>
    <submittedName>
        <fullName evidence="9">ATP synthase F0 subunit 8</fullName>
    </submittedName>
</protein>
<comment type="subcellular location">
    <subcellularLocation>
        <location evidence="1">Mitochondrion membrane</location>
    </subcellularLocation>
</comment>
<gene>
    <name evidence="9" type="primary">atp8</name>
</gene>
<feature type="domain" description="ATP synthase YMF19-like N-terminal" evidence="8">
    <location>
        <begin position="2"/>
        <end position="55"/>
    </location>
</feature>
<dbReference type="InterPro" id="IPR003319">
    <property type="entry name" value="YMF19-like_N"/>
</dbReference>
<evidence type="ECO:0000313" key="9">
    <source>
        <dbReference type="EMBL" id="QKZ95184.1"/>
    </source>
</evidence>
<geneLocation type="mitochondrion" evidence="9"/>
<organism evidence="9">
    <name type="scientific">Pyropia pulchra</name>
    <dbReference type="NCBI Taxonomy" id="60925"/>
    <lineage>
        <taxon>Eukaryota</taxon>
        <taxon>Rhodophyta</taxon>
        <taxon>Bangiophyceae</taxon>
        <taxon>Bangiales</taxon>
        <taxon>Bangiaceae</taxon>
        <taxon>Pyropia</taxon>
    </lineage>
</organism>
<dbReference type="AlphaFoldDB" id="A0A7D5DN36"/>
<reference evidence="9" key="1">
    <citation type="submission" date="2020-06" db="EMBL/GenBank/DDBJ databases">
        <title>The complete mitochondrial genome of Pyropia pulchra (Bangiophyceae, Rhodophyta).</title>
        <authorList>
            <person name="Lee J."/>
            <person name="Park S.I."/>
            <person name="Miller K.A."/>
            <person name="Yoon H.S."/>
        </authorList>
    </citation>
    <scope>NUCLEOTIDE SEQUENCE</scope>
</reference>
<evidence type="ECO:0000256" key="1">
    <source>
        <dbReference type="ARBA" id="ARBA00004325"/>
    </source>
</evidence>
<accession>A0A7D5DN36</accession>
<evidence type="ECO:0000256" key="6">
    <source>
        <dbReference type="ARBA" id="ARBA00023310"/>
    </source>
</evidence>
<keyword evidence="2 7" id="KW-0812">Transmembrane</keyword>
<evidence type="ECO:0000256" key="7">
    <source>
        <dbReference type="SAM" id="Phobius"/>
    </source>
</evidence>